<protein>
    <submittedName>
        <fullName evidence="1">Uncharacterized protein</fullName>
    </submittedName>
</protein>
<dbReference type="EMBL" id="KI658270">
    <property type="protein sequence ID" value="ETN83211.1"/>
    <property type="molecule type" value="Genomic_DNA"/>
</dbReference>
<dbReference type="Proteomes" id="UP000053676">
    <property type="component" value="Unassembled WGS sequence"/>
</dbReference>
<dbReference type="KEGG" id="nai:NECAME_07509"/>
<accession>W2TQ06</accession>
<evidence type="ECO:0000313" key="2">
    <source>
        <dbReference type="Proteomes" id="UP000053676"/>
    </source>
</evidence>
<evidence type="ECO:0000313" key="1">
    <source>
        <dbReference type="EMBL" id="ETN83211.1"/>
    </source>
</evidence>
<keyword evidence="2" id="KW-1185">Reference proteome</keyword>
<dbReference type="OrthoDB" id="5824046at2759"/>
<sequence>MHGRIPLLCGIEDPDIIDCMRLVLACMMDTPAAEVSSLFLSDRRQSKYQSCLVVALLYTSIRVTGSSGLEELLGGSGFYRRNGT</sequence>
<dbReference type="AlphaFoldDB" id="W2TQ06"/>
<reference evidence="2" key="1">
    <citation type="journal article" date="2014" name="Nat. Genet.">
        <title>Genome of the human hookworm Necator americanus.</title>
        <authorList>
            <person name="Tang Y.T."/>
            <person name="Gao X."/>
            <person name="Rosa B.A."/>
            <person name="Abubucker S."/>
            <person name="Hallsworth-Pepin K."/>
            <person name="Martin J."/>
            <person name="Tyagi R."/>
            <person name="Heizer E."/>
            <person name="Zhang X."/>
            <person name="Bhonagiri-Palsikar V."/>
            <person name="Minx P."/>
            <person name="Warren W.C."/>
            <person name="Wang Q."/>
            <person name="Zhan B."/>
            <person name="Hotez P.J."/>
            <person name="Sternberg P.W."/>
            <person name="Dougall A."/>
            <person name="Gaze S.T."/>
            <person name="Mulvenna J."/>
            <person name="Sotillo J."/>
            <person name="Ranganathan S."/>
            <person name="Rabelo E.M."/>
            <person name="Wilson R.K."/>
            <person name="Felgner P.L."/>
            <person name="Bethony J."/>
            <person name="Hawdon J.M."/>
            <person name="Gasser R.B."/>
            <person name="Loukas A."/>
            <person name="Mitreva M."/>
        </authorList>
    </citation>
    <scope>NUCLEOTIDE SEQUENCE [LARGE SCALE GENOMIC DNA]</scope>
</reference>
<proteinExistence type="predicted"/>
<gene>
    <name evidence="1" type="ORF">NECAME_07509</name>
</gene>
<name>W2TQ06_NECAM</name>
<organism evidence="1 2">
    <name type="scientific">Necator americanus</name>
    <name type="common">Human hookworm</name>
    <dbReference type="NCBI Taxonomy" id="51031"/>
    <lineage>
        <taxon>Eukaryota</taxon>
        <taxon>Metazoa</taxon>
        <taxon>Ecdysozoa</taxon>
        <taxon>Nematoda</taxon>
        <taxon>Chromadorea</taxon>
        <taxon>Rhabditida</taxon>
        <taxon>Rhabditina</taxon>
        <taxon>Rhabditomorpha</taxon>
        <taxon>Strongyloidea</taxon>
        <taxon>Ancylostomatidae</taxon>
        <taxon>Bunostominae</taxon>
        <taxon>Necator</taxon>
    </lineage>
</organism>